<dbReference type="InterPro" id="IPR039425">
    <property type="entry name" value="RNA_pol_sigma-70-like"/>
</dbReference>
<evidence type="ECO:0000259" key="6">
    <source>
        <dbReference type="Pfam" id="PF04542"/>
    </source>
</evidence>
<evidence type="ECO:0000256" key="4">
    <source>
        <dbReference type="ARBA" id="ARBA00023125"/>
    </source>
</evidence>
<proteinExistence type="inferred from homology"/>
<evidence type="ECO:0000256" key="2">
    <source>
        <dbReference type="ARBA" id="ARBA00023015"/>
    </source>
</evidence>
<accession>A0ABS3JB29</accession>
<evidence type="ECO:0000313" key="8">
    <source>
        <dbReference type="EMBL" id="MBO0947187.1"/>
    </source>
</evidence>
<dbReference type="InterPro" id="IPR013324">
    <property type="entry name" value="RNA_pol_sigma_r3/r4-like"/>
</dbReference>
<name>A0ABS3JB29_9BACT</name>
<dbReference type="InterPro" id="IPR036388">
    <property type="entry name" value="WH-like_DNA-bd_sf"/>
</dbReference>
<dbReference type="Pfam" id="PF08281">
    <property type="entry name" value="Sigma70_r4_2"/>
    <property type="match status" value="1"/>
</dbReference>
<dbReference type="InterPro" id="IPR013325">
    <property type="entry name" value="RNA_pol_sigma_r2"/>
</dbReference>
<dbReference type="SUPFAM" id="SSF88946">
    <property type="entry name" value="Sigma2 domain of RNA polymerase sigma factors"/>
    <property type="match status" value="1"/>
</dbReference>
<comment type="similarity">
    <text evidence="1">Belongs to the sigma-70 factor family. ECF subfamily.</text>
</comment>
<keyword evidence="2" id="KW-0805">Transcription regulation</keyword>
<dbReference type="InterPro" id="IPR014284">
    <property type="entry name" value="RNA_pol_sigma-70_dom"/>
</dbReference>
<dbReference type="Gene3D" id="1.10.1740.10">
    <property type="match status" value="1"/>
</dbReference>
<comment type="caution">
    <text evidence="8">The sequence shown here is derived from an EMBL/GenBank/DDBJ whole genome shotgun (WGS) entry which is preliminary data.</text>
</comment>
<gene>
    <name evidence="8" type="ORF">J2I46_01235</name>
</gene>
<dbReference type="InterPro" id="IPR007627">
    <property type="entry name" value="RNA_pol_sigma70_r2"/>
</dbReference>
<evidence type="ECO:0000256" key="3">
    <source>
        <dbReference type="ARBA" id="ARBA00023082"/>
    </source>
</evidence>
<evidence type="ECO:0000256" key="5">
    <source>
        <dbReference type="ARBA" id="ARBA00023163"/>
    </source>
</evidence>
<dbReference type="PANTHER" id="PTHR43133">
    <property type="entry name" value="RNA POLYMERASE ECF-TYPE SIGMA FACTO"/>
    <property type="match status" value="1"/>
</dbReference>
<dbReference type="Gene3D" id="1.10.10.10">
    <property type="entry name" value="Winged helix-like DNA-binding domain superfamily/Winged helix DNA-binding domain"/>
    <property type="match status" value="1"/>
</dbReference>
<keyword evidence="9" id="KW-1185">Reference proteome</keyword>
<dbReference type="NCBIfam" id="TIGR02937">
    <property type="entry name" value="sigma70-ECF"/>
    <property type="match status" value="1"/>
</dbReference>
<dbReference type="SUPFAM" id="SSF88659">
    <property type="entry name" value="Sigma3 and sigma4 domains of RNA polymerase sigma factors"/>
    <property type="match status" value="1"/>
</dbReference>
<evidence type="ECO:0000256" key="1">
    <source>
        <dbReference type="ARBA" id="ARBA00010641"/>
    </source>
</evidence>
<evidence type="ECO:0000313" key="9">
    <source>
        <dbReference type="Proteomes" id="UP000664628"/>
    </source>
</evidence>
<keyword evidence="3" id="KW-0731">Sigma factor</keyword>
<dbReference type="EMBL" id="JAFMYW010000001">
    <property type="protein sequence ID" value="MBO0947187.1"/>
    <property type="molecule type" value="Genomic_DNA"/>
</dbReference>
<dbReference type="Proteomes" id="UP000664628">
    <property type="component" value="Unassembled WGS sequence"/>
</dbReference>
<dbReference type="Pfam" id="PF04542">
    <property type="entry name" value="Sigma70_r2"/>
    <property type="match status" value="1"/>
</dbReference>
<keyword evidence="5" id="KW-0804">Transcription</keyword>
<reference evidence="8 9" key="1">
    <citation type="submission" date="2021-03" db="EMBL/GenBank/DDBJ databases">
        <title>Fibrella sp. HMF5405 genome sequencing and assembly.</title>
        <authorList>
            <person name="Kang H."/>
            <person name="Kim H."/>
            <person name="Bae S."/>
            <person name="Joh K."/>
        </authorList>
    </citation>
    <scope>NUCLEOTIDE SEQUENCE [LARGE SCALE GENOMIC DNA]</scope>
    <source>
        <strain evidence="8 9">HMF5405</strain>
    </source>
</reference>
<dbReference type="InterPro" id="IPR013249">
    <property type="entry name" value="RNA_pol_sigma70_r4_t2"/>
</dbReference>
<sequence length="184" mass="22205">MTASVTKDEDLIRMYLSTHKNMYFEMLYQRYAGKVFRRCYSLTKCSAKAEDYTHDIFLRVHTNLNNFKERSTFSTWLYSISYNYCMDQIRQGNRMTTVTIDEELAHMIADESDTEQHEEQLQTLTLAIQTISNEEVKLLELKYEHDLDIKEIARRYNLKDSAVKMRLKRTRDKIREQYTYRLNF</sequence>
<dbReference type="PANTHER" id="PTHR43133:SF8">
    <property type="entry name" value="RNA POLYMERASE SIGMA FACTOR HI_1459-RELATED"/>
    <property type="match status" value="1"/>
</dbReference>
<feature type="domain" description="RNA polymerase sigma factor 70 region 4 type 2" evidence="7">
    <location>
        <begin position="123"/>
        <end position="173"/>
    </location>
</feature>
<protein>
    <submittedName>
        <fullName evidence="8">Sigma-70 family RNA polymerase sigma factor</fullName>
    </submittedName>
</protein>
<evidence type="ECO:0000259" key="7">
    <source>
        <dbReference type="Pfam" id="PF08281"/>
    </source>
</evidence>
<feature type="domain" description="RNA polymerase sigma-70 region 2" evidence="6">
    <location>
        <begin position="27"/>
        <end position="94"/>
    </location>
</feature>
<organism evidence="8 9">
    <name type="scientific">Fibrella forsythiae</name>
    <dbReference type="NCBI Taxonomy" id="2817061"/>
    <lineage>
        <taxon>Bacteria</taxon>
        <taxon>Pseudomonadati</taxon>
        <taxon>Bacteroidota</taxon>
        <taxon>Cytophagia</taxon>
        <taxon>Cytophagales</taxon>
        <taxon>Spirosomataceae</taxon>
        <taxon>Fibrella</taxon>
    </lineage>
</organism>
<keyword evidence="4" id="KW-0238">DNA-binding</keyword>